<dbReference type="Pfam" id="PF23325">
    <property type="entry name" value="TPR_28"/>
    <property type="match status" value="1"/>
</dbReference>
<dbReference type="SUPFAM" id="SSF48425">
    <property type="entry name" value="Sec7 domain"/>
    <property type="match status" value="1"/>
</dbReference>
<feature type="compositionally biased region" description="Polar residues" evidence="2">
    <location>
        <begin position="874"/>
        <end position="886"/>
    </location>
</feature>
<dbReference type="InterPro" id="IPR032691">
    <property type="entry name" value="Mon2/Sec7/BIG1-like_HUS"/>
</dbReference>
<organism evidence="4">
    <name type="scientific">Prasinoderma coloniale</name>
    <dbReference type="NCBI Taxonomy" id="156133"/>
    <lineage>
        <taxon>Eukaryota</taxon>
        <taxon>Viridiplantae</taxon>
        <taxon>Prasinodermophyta</taxon>
        <taxon>Prasinodermophyceae</taxon>
        <taxon>Prasinodermales</taxon>
        <taxon>Prasinodermaceae</taxon>
        <taxon>Prasinoderma</taxon>
    </lineage>
</organism>
<accession>A0A7R9THI2</accession>
<dbReference type="Pfam" id="PF01369">
    <property type="entry name" value="Sec7"/>
    <property type="match status" value="1"/>
</dbReference>
<dbReference type="Gene3D" id="1.10.220.20">
    <property type="match status" value="1"/>
</dbReference>
<feature type="region of interest" description="Disordered" evidence="2">
    <location>
        <begin position="216"/>
        <end position="274"/>
    </location>
</feature>
<dbReference type="CDD" id="cd00171">
    <property type="entry name" value="Sec7"/>
    <property type="match status" value="1"/>
</dbReference>
<protein>
    <recommendedName>
        <fullName evidence="3">SEC7 domain-containing protein</fullName>
    </recommendedName>
</protein>
<comment type="subcellular location">
    <subcellularLocation>
        <location evidence="1">Cytoplasm</location>
        <location evidence="1">Cytosol</location>
    </subcellularLocation>
</comment>
<proteinExistence type="predicted"/>
<reference evidence="4" key="1">
    <citation type="submission" date="2021-01" db="EMBL/GenBank/DDBJ databases">
        <authorList>
            <person name="Corre E."/>
            <person name="Pelletier E."/>
            <person name="Niang G."/>
            <person name="Scheremetjew M."/>
            <person name="Finn R."/>
            <person name="Kale V."/>
            <person name="Holt S."/>
            <person name="Cochrane G."/>
            <person name="Meng A."/>
            <person name="Brown T."/>
            <person name="Cohen L."/>
        </authorList>
    </citation>
    <scope>NUCLEOTIDE SEQUENCE</scope>
    <source>
        <strain evidence="4">CCMP1413</strain>
    </source>
</reference>
<dbReference type="SMART" id="SM00222">
    <property type="entry name" value="Sec7"/>
    <property type="match status" value="1"/>
</dbReference>
<evidence type="ECO:0000259" key="3">
    <source>
        <dbReference type="PROSITE" id="PS50190"/>
    </source>
</evidence>
<dbReference type="InterPro" id="IPR035999">
    <property type="entry name" value="Sec7_dom_sf"/>
</dbReference>
<dbReference type="GO" id="GO:0016192">
    <property type="term" value="P:vesicle-mediated transport"/>
    <property type="evidence" value="ECO:0007669"/>
    <property type="project" value="UniProtKB-ARBA"/>
</dbReference>
<dbReference type="GO" id="GO:0005829">
    <property type="term" value="C:cytosol"/>
    <property type="evidence" value="ECO:0007669"/>
    <property type="project" value="UniProtKB-SubCell"/>
</dbReference>
<dbReference type="EMBL" id="HBDZ01005587">
    <property type="protein sequence ID" value="CAD8235734.1"/>
    <property type="molecule type" value="Transcribed_RNA"/>
</dbReference>
<dbReference type="PROSITE" id="PS50190">
    <property type="entry name" value="SEC7"/>
    <property type="match status" value="1"/>
</dbReference>
<dbReference type="InterPro" id="IPR016024">
    <property type="entry name" value="ARM-type_fold"/>
</dbReference>
<dbReference type="GO" id="GO:0032012">
    <property type="term" value="P:regulation of ARF protein signal transduction"/>
    <property type="evidence" value="ECO:0007669"/>
    <property type="project" value="InterPro"/>
</dbReference>
<evidence type="ECO:0000256" key="1">
    <source>
        <dbReference type="ARBA" id="ARBA00004514"/>
    </source>
</evidence>
<name>A0A7R9THI2_9VIRI</name>
<feature type="compositionally biased region" description="Low complexity" evidence="2">
    <location>
        <begin position="221"/>
        <end position="240"/>
    </location>
</feature>
<sequence length="1407" mass="150765">MVSANLDAARAARRPAPLINSEAARVMALMRQNARWARAGQLDMALGEQEVGEGALFGDLVALRRQLFSWRDFCAVSPVLYLAPFLEVVRSAETSGPITGAALAAVHKFTSLGLVDSTGAFAADAMHAIVDAVTHCRFEATDAVADEAVLVRILQTLSACVQCGAGQCISDADMSSIVQACFRIGHQQDGGLLRRLSCSTLLEIVRCVYARLETDGGSGSEEGAVASAVAAARAPAEGNGETAGGGDAQEDSQQPQTQTEGGAAAPQQQQEEGAELAPAAEEIFSFMCNLAAHADNEESDELPLLGLSLINAALESCGESVRNAPGLVLLVQTALFPALYRLGLSPNALVLSQVCSIVFNLYVLIPEHIKTNMETFVTDVLLRVADGKASSYNQQEVAVEALVDLCRQPNFMPDMFANYDCDLQSANVFEAICTLLSKNAFPVSPPLRSVHLLSLEGLLVVTHSIADRCSSPTPDAVLAKVAALPQPSDATEYINIWNSKCDPSDPVAWVSHLRAMKYYKRRMVVGTDHFNRDPKKGFEFLQQINLLPKDLDPQSVANFFRYTPGLSKAHLGEYLGDPDDFKVAVLSAFVDSFDFAGQSVDAALRSFLESFRLPGEAQKIARILEIFARKYFEATRGDDNEWRCLKNEDAAYVLSYSIIMLNTDLWSSQVKKKMTLDQFVRNNRQINDGDDIPRELLVHVYEQIQSCEIKMQSETTSASGTGSAGGAHDARPSPLVSCALEGAYDRDIFGIVWGPAAAAITAVYDMTQDEDVLRSMLDGFLAIAEVAAHYGLHDVVDNLVVSLCRFTAVLNPLAMPDKPAVVFGRNTKARMATVTVFSIASRFGDCVQGGWKNILDCILRLHKLGLLPPEVTQAQDFPDASTTPAGGSSDRALPEEEDDSGKGIFGRFAMFLTAEGESSGADSDARGGPVDEEAQERTARCVEALRIDELFADTKFMQNSSLLYLARSLVWASGQAPGEGGGGGSQGGSGAPADEDIAEVCLSLLLAITLRNRDRIGLLWPLVHEHVAGIIVDARRHTRLVERAVLGLLHLCSRLLPYKEDLADELLRSLQYVIKLDADIAWTLAGKITVEVQGLVTANAAYIRSAASWKAVCSLLALSAGHPEASAAGFAALRHIAENGTLITPVNFVPALDAAQAFASSRAGGDERAVATLDLIGAMGTSVGRWAASASAAARQAAGSANGGGGGLTPAEAATAAAQAAEMWMLLLRALAAVVLTEAVAPRQHAMLLLQRLLLSDVVNDMQGDLWVLCIESLVLPLQSELLELAATRASVKAYADLDVTLKGSLTLMSRVFLARVQPLATMGEESFAKLWFDVIDAMEAFTTRKLHVGDDFQGDMVPHVLKNMLLVMHSEGVLTPVSSEDGSSLWERTMARVAKVAPALRVELQG</sequence>
<evidence type="ECO:0000256" key="2">
    <source>
        <dbReference type="SAM" id="MobiDB-lite"/>
    </source>
</evidence>
<dbReference type="PANTHER" id="PTHR10663">
    <property type="entry name" value="GUANYL-NUCLEOTIDE EXCHANGE FACTOR"/>
    <property type="match status" value="1"/>
</dbReference>
<dbReference type="GO" id="GO:0012505">
    <property type="term" value="C:endomembrane system"/>
    <property type="evidence" value="ECO:0007669"/>
    <property type="project" value="UniProtKB-ARBA"/>
</dbReference>
<dbReference type="Gene3D" id="1.10.1000.11">
    <property type="entry name" value="Arf Nucleotide-binding Site Opener,domain 2"/>
    <property type="match status" value="1"/>
</dbReference>
<dbReference type="InterPro" id="IPR000904">
    <property type="entry name" value="Sec7_dom"/>
</dbReference>
<dbReference type="PANTHER" id="PTHR10663:SF388">
    <property type="entry name" value="GOLGI-SPECIFIC BREFELDIN A-RESISTANCE GUANINE NUCLEOTIDE EXCHANGE FACTOR 1"/>
    <property type="match status" value="1"/>
</dbReference>
<gene>
    <name evidence="4" type="ORF">PCOL08062_LOCUS4286</name>
</gene>
<feature type="region of interest" description="Disordered" evidence="2">
    <location>
        <begin position="874"/>
        <end position="900"/>
    </location>
</feature>
<dbReference type="InterPro" id="IPR023394">
    <property type="entry name" value="Sec7_C_sf"/>
</dbReference>
<evidence type="ECO:0000313" key="4">
    <source>
        <dbReference type="EMBL" id="CAD8235734.1"/>
    </source>
</evidence>
<dbReference type="SUPFAM" id="SSF48371">
    <property type="entry name" value="ARM repeat"/>
    <property type="match status" value="1"/>
</dbReference>
<dbReference type="GO" id="GO:0005085">
    <property type="term" value="F:guanyl-nucleotide exchange factor activity"/>
    <property type="evidence" value="ECO:0007669"/>
    <property type="project" value="InterPro"/>
</dbReference>
<feature type="compositionally biased region" description="Low complexity" evidence="2">
    <location>
        <begin position="256"/>
        <end position="274"/>
    </location>
</feature>
<dbReference type="FunFam" id="1.10.1000.11:FF:000002">
    <property type="entry name" value="Cytohesin 1"/>
    <property type="match status" value="1"/>
</dbReference>
<feature type="domain" description="SEC7" evidence="3">
    <location>
        <begin position="512"/>
        <end position="707"/>
    </location>
</feature>
<dbReference type="InterPro" id="IPR056604">
    <property type="entry name" value="GBF1-like_TPR"/>
</dbReference>
<dbReference type="Pfam" id="PF12783">
    <property type="entry name" value="Sec7-like_HUS"/>
    <property type="match status" value="1"/>
</dbReference>